<evidence type="ECO:0000259" key="2">
    <source>
        <dbReference type="Pfam" id="PF20250"/>
    </source>
</evidence>
<dbReference type="eggNOG" id="COG1315">
    <property type="taxonomic scope" value="Bacteria"/>
</dbReference>
<protein>
    <recommendedName>
        <fullName evidence="2">Flagellar Assembly Protein A N-terminal region domain-containing protein</fullName>
    </recommendedName>
</protein>
<dbReference type="AlphaFoldDB" id="D7CM27"/>
<dbReference type="Pfam" id="PF20250">
    <property type="entry name" value="FapA_N"/>
    <property type="match status" value="1"/>
</dbReference>
<keyword evidence="4" id="KW-1185">Reference proteome</keyword>
<dbReference type="STRING" id="643648.Slip_0983"/>
<dbReference type="OrthoDB" id="9816426at2"/>
<dbReference type="InterPro" id="IPR046866">
    <property type="entry name" value="FapA_N"/>
</dbReference>
<dbReference type="PANTHER" id="PTHR38032:SF1">
    <property type="entry name" value="RNA-BINDING PROTEIN KHPB N-TERMINAL DOMAIN-CONTAINING PROTEIN"/>
    <property type="match status" value="1"/>
</dbReference>
<name>D7CM27_SYNLT</name>
<dbReference type="PANTHER" id="PTHR38032">
    <property type="entry name" value="POLYMERASE-RELATED"/>
    <property type="match status" value="1"/>
</dbReference>
<dbReference type="RefSeq" id="WP_013175164.1">
    <property type="nucleotide sequence ID" value="NC_014220.1"/>
</dbReference>
<dbReference type="HOGENOM" id="CLU_026157_2_1_9"/>
<dbReference type="InterPro" id="IPR005646">
    <property type="entry name" value="FapA"/>
</dbReference>
<evidence type="ECO:0000313" key="3">
    <source>
        <dbReference type="EMBL" id="ADI01762.1"/>
    </source>
</evidence>
<accession>D7CM27</accession>
<feature type="domain" description="Flagellar Assembly Protein A N-terminal region" evidence="2">
    <location>
        <begin position="12"/>
        <end position="182"/>
    </location>
</feature>
<feature type="coiled-coil region" evidence="1">
    <location>
        <begin position="343"/>
        <end position="421"/>
    </location>
</feature>
<dbReference type="Pfam" id="PF03961">
    <property type="entry name" value="FapA"/>
    <property type="match status" value="1"/>
</dbReference>
<dbReference type="Proteomes" id="UP000000378">
    <property type="component" value="Chromosome"/>
</dbReference>
<proteinExistence type="predicted"/>
<evidence type="ECO:0000313" key="4">
    <source>
        <dbReference type="Proteomes" id="UP000000378"/>
    </source>
</evidence>
<reference evidence="3 4" key="2">
    <citation type="journal article" date="2010" name="Stand. Genomic Sci.">
        <title>Complete genome sequence of Syntrophothermus lipocalidus type strain (TGB-C1).</title>
        <authorList>
            <person name="Djao O.D."/>
            <person name="Zhang X."/>
            <person name="Lucas S."/>
            <person name="Lapidus A."/>
            <person name="Del Rio T.G."/>
            <person name="Nolan M."/>
            <person name="Tice H."/>
            <person name="Cheng J.F."/>
            <person name="Han C."/>
            <person name="Tapia R."/>
            <person name="Goodwin L."/>
            <person name="Pitluck S."/>
            <person name="Liolios K."/>
            <person name="Ivanova N."/>
            <person name="Mavromatis K."/>
            <person name="Mikhailova N."/>
            <person name="Ovchinnikova G."/>
            <person name="Pati A."/>
            <person name="Brambilla E."/>
            <person name="Chen A."/>
            <person name="Palaniappan K."/>
            <person name="Land M."/>
            <person name="Hauser L."/>
            <person name="Chang Y.J."/>
            <person name="Jeffries C.D."/>
            <person name="Rohde M."/>
            <person name="Sikorski J."/>
            <person name="Spring S."/>
            <person name="Goker M."/>
            <person name="Detter J.C."/>
            <person name="Woyke T."/>
            <person name="Bristow J."/>
            <person name="Eisen J.A."/>
            <person name="Markowitz V."/>
            <person name="Hugenholtz P."/>
            <person name="Kyrpides N.C."/>
            <person name="Klenk H.P."/>
        </authorList>
    </citation>
    <scope>NUCLEOTIDE SEQUENCE [LARGE SCALE GENOMIC DNA]</scope>
    <source>
        <strain evidence="4">DSM 12680 / TGB-C1</strain>
    </source>
</reference>
<dbReference type="EMBL" id="CP002048">
    <property type="protein sequence ID" value="ADI01762.1"/>
    <property type="molecule type" value="Genomic_DNA"/>
</dbReference>
<sequence length="466" mass="50319">MAESIEARSLSVKVRVSPDEMTAYLIVEPGPEGTVEVGYEQVLELVAQSGVVHGVDLPKIREALSPESWGRLVLIAQGTPPVNGQDGRVEYKFSIAERTGPAETADGRVDYRNLNLIQNVQKGQLLAVKLDPTPGTPGMTVTGKPVPAKPGKAAIIRRGRNTVLDETGHNLYSTIDGHVRVVEDKIAVEPVYEVGGDVDFASGNIDFVGDVVIRGAVTSGFKVRAGGNVEIYGVVEAATVEAGGNILVRQGIAGADRALVQAQGSVMARYIENARVIAGQDVVATDSIIQARVSAGRTVRAEGKKGAIVGGHVQARDEISARVIGSSLATQTVLEVGTDPLLREEYRVLAKEYREKKKSLETMAQNLQVLQKGLLAENLSDKRRLALLKMLQDYKALAAEVRQMEERYKALEEEFNRSQHGRIKVFDVVYPGVHVCMGKAMYTVNDPIKNAMFVLESGDIRLTSAV</sequence>
<reference evidence="4" key="1">
    <citation type="journal article" date="2010" name="Stand. Genomic Sci.">
        <title>Complete genome sequence of Syntrophothermus lipocalidus type strain (TGB-C1T).</title>
        <authorList>
            <consortium name="US DOE Joint Genome Institute (JGI-PGF)"/>
            <person name="Djao O."/>
            <person name="Zhang X."/>
            <person name="Lucas S."/>
            <person name="Lapidus A."/>
            <person name="Glavina Del Rio T."/>
            <person name="Nolan M."/>
            <person name="Tice H."/>
            <person name="Cheng J."/>
            <person name="Han C."/>
            <person name="Tapia R."/>
            <person name="Goodwin L."/>
            <person name="Pitluck S."/>
            <person name="Liolios K."/>
            <person name="Ivanova N."/>
            <person name="Mavromatis K."/>
            <person name="Mikhailova N."/>
            <person name="Ovchinnikova G."/>
            <person name="Pati A."/>
            <person name="Brambilla E."/>
            <person name="Chen A."/>
            <person name="Palaniappan K."/>
            <person name="Land M."/>
            <person name="Hauser L."/>
            <person name="Chang Y."/>
            <person name="Jeffries C."/>
            <person name="Rohde M."/>
            <person name="Sikorski J."/>
            <person name="Spring S."/>
            <person name="Goker M."/>
            <person name="Detter J."/>
            <person name="Woyke T."/>
            <person name="Bristow J."/>
            <person name="Eisen J."/>
            <person name="Markowitz V."/>
            <person name="Hugenholtz P."/>
            <person name="Kyrpides N."/>
            <person name="Klenk H."/>
        </authorList>
    </citation>
    <scope>NUCLEOTIDE SEQUENCE [LARGE SCALE GENOMIC DNA]</scope>
    <source>
        <strain evidence="4">DSM 12680 / TGB-C1</strain>
    </source>
</reference>
<gene>
    <name evidence="3" type="ordered locus">Slip_0983</name>
</gene>
<organism evidence="3 4">
    <name type="scientific">Syntrophothermus lipocalidus (strain DSM 12680 / TGB-C1)</name>
    <dbReference type="NCBI Taxonomy" id="643648"/>
    <lineage>
        <taxon>Bacteria</taxon>
        <taxon>Bacillati</taxon>
        <taxon>Bacillota</taxon>
        <taxon>Clostridia</taxon>
        <taxon>Eubacteriales</taxon>
        <taxon>Syntrophomonadaceae</taxon>
        <taxon>Syntrophothermus</taxon>
    </lineage>
</organism>
<evidence type="ECO:0000256" key="1">
    <source>
        <dbReference type="SAM" id="Coils"/>
    </source>
</evidence>
<dbReference type="KEGG" id="slp:Slip_0983"/>
<keyword evidence="1" id="KW-0175">Coiled coil</keyword>
<dbReference type="InterPro" id="IPR046865">
    <property type="entry name" value="FapA_b_solenoid"/>
</dbReference>